<organism evidence="2 3">
    <name type="scientific">Protopolystoma xenopodis</name>
    <dbReference type="NCBI Taxonomy" id="117903"/>
    <lineage>
        <taxon>Eukaryota</taxon>
        <taxon>Metazoa</taxon>
        <taxon>Spiralia</taxon>
        <taxon>Lophotrochozoa</taxon>
        <taxon>Platyhelminthes</taxon>
        <taxon>Monogenea</taxon>
        <taxon>Polyopisthocotylea</taxon>
        <taxon>Polystomatidea</taxon>
        <taxon>Polystomatidae</taxon>
        <taxon>Protopolystoma</taxon>
    </lineage>
</organism>
<comment type="caution">
    <text evidence="2">The sequence shown here is derived from an EMBL/GenBank/DDBJ whole genome shotgun (WGS) entry which is preliminary data.</text>
</comment>
<feature type="region of interest" description="Disordered" evidence="1">
    <location>
        <begin position="356"/>
        <end position="375"/>
    </location>
</feature>
<protein>
    <submittedName>
        <fullName evidence="2">Uncharacterized protein</fullName>
    </submittedName>
</protein>
<sequence>MLSTPDNSQNQFSSSFLGLHSVNEVGPAVHTAAPITSTSISTTFNYATSIPAASSTDEPTSHRANDDIFADIHFPASQLAFTASAQICYRQSSQPTRQTHSEFNQQLRSSWNPQHVGSLPASEADSLPTMIPLQLSRRQPDYAIGAHSGVKSTSRHSTSAPSGAEELLSHHRMARPRTSSDGSIIRQNCLLESRHIRLAVTSSVALSSTTCKASISSTTPHYLPMQFCEAFRPRAQSCVHRAPQTIGTAPTDDASLENAALAMGDTANIVTSGTMANQSKASPQTSPEKLASLAPILTSLSSVRPCCCFLKPSSRILSLGRPGSLPHSHCCHLKAAPTAIGLDQLAMEPRHCQHQHLDKSDCHRPRDASKYNQRASAPSSLTFPVSYFSRASQSLGFTSVSATEGVTPTRSPVHTQLSAVWSDPVQGAGKRSACRSSSSSLLRSEEKHLFHDGIETINAVSRPVGHNSRPTSFGFRMRAATIASARFFWKPRFSGRASQSDGQNTCNAHVGSVVGSGSLRGSWAGVGLARVSRKKSTTSRPNQTVLANINTNTGWFRTRRPSLSLDKTCRTNDYPAVASQTGKSASSLPSAATVAVPSSAFLLNSLSGCGKVGALLSGQFSSSSSNADASIVASSSCLCITETSAKLSSPSTSFVFSSPASSTVLVSSFSSQSASSAAGHAATLRTCSAVDTHNELLLSLKSYVPQHNNPVSHLPRSLNQSSPEEYLDLFAGGHSDISNHVDATPSTLLRVQEPSIAKALFNPADLYSILVPASQASGILLTAETGPEKPQQRSTLRLINTPS</sequence>
<proteinExistence type="predicted"/>
<name>A0A3S4ZH81_9PLAT</name>
<evidence type="ECO:0000256" key="1">
    <source>
        <dbReference type="SAM" id="MobiDB-lite"/>
    </source>
</evidence>
<feature type="compositionally biased region" description="Basic and acidic residues" evidence="1">
    <location>
        <begin position="356"/>
        <end position="369"/>
    </location>
</feature>
<dbReference type="EMBL" id="CAAALY010011868">
    <property type="protein sequence ID" value="VEL11460.1"/>
    <property type="molecule type" value="Genomic_DNA"/>
</dbReference>
<reference evidence="2" key="1">
    <citation type="submission" date="2018-11" db="EMBL/GenBank/DDBJ databases">
        <authorList>
            <consortium name="Pathogen Informatics"/>
        </authorList>
    </citation>
    <scope>NUCLEOTIDE SEQUENCE</scope>
</reference>
<gene>
    <name evidence="2" type="ORF">PXEA_LOCUS4900</name>
</gene>
<evidence type="ECO:0000313" key="2">
    <source>
        <dbReference type="EMBL" id="VEL11460.1"/>
    </source>
</evidence>
<evidence type="ECO:0000313" key="3">
    <source>
        <dbReference type="Proteomes" id="UP000784294"/>
    </source>
</evidence>
<dbReference type="Proteomes" id="UP000784294">
    <property type="component" value="Unassembled WGS sequence"/>
</dbReference>
<keyword evidence="3" id="KW-1185">Reference proteome</keyword>
<accession>A0A3S4ZH81</accession>
<dbReference type="AlphaFoldDB" id="A0A3S4ZH81"/>